<dbReference type="InterPro" id="IPR002347">
    <property type="entry name" value="SDR_fam"/>
</dbReference>
<dbReference type="Gene3D" id="3.40.50.720">
    <property type="entry name" value="NAD(P)-binding Rossmann-like Domain"/>
    <property type="match status" value="1"/>
</dbReference>
<accession>A0A1V8SJC6</accession>
<sequence>MPGLPDPNAGFGVATLIHILRSQLITKLPYPDGDYTDRTVIISGSNVGLGKEAARHYVRLGVKKLILAVRSVEKGEAAKQDFQSTNPSSPTTIEIWKLDMASYASVKSFAKRAEGLDRLDICIANAGLVQYEWSKAEDNETTITVNVVSTFLLTALLLPKMRQTAKQYSTQPTFTITSSGAHSFTTFPQKSAPEGELFNTINDEKDVANFKQQYPLSKLLEIYAVRSIADKYPNPIVPVNCVDPGLCHSDLAKDAGWGVYLLKVALARTTEYGSRTLFHAAEQGKDSHGGYYSDCRLADPAPLVTSEEGKKVQERVWTELTAKLEKIQPGVTKNFG</sequence>
<dbReference type="AlphaFoldDB" id="A0A1V8SJC6"/>
<dbReference type="GO" id="GO:0016491">
    <property type="term" value="F:oxidoreductase activity"/>
    <property type="evidence" value="ECO:0007669"/>
    <property type="project" value="UniProtKB-KW"/>
</dbReference>
<evidence type="ECO:0000313" key="2">
    <source>
        <dbReference type="EMBL" id="OQN99245.1"/>
    </source>
</evidence>
<dbReference type="EMBL" id="NAJO01000041">
    <property type="protein sequence ID" value="OQN99245.1"/>
    <property type="molecule type" value="Genomic_DNA"/>
</dbReference>
<keyword evidence="1" id="KW-0560">Oxidoreductase</keyword>
<dbReference type="SUPFAM" id="SSF51735">
    <property type="entry name" value="NAD(P)-binding Rossmann-fold domains"/>
    <property type="match status" value="1"/>
</dbReference>
<organism evidence="2 3">
    <name type="scientific">Cryoendolithus antarcticus</name>
    <dbReference type="NCBI Taxonomy" id="1507870"/>
    <lineage>
        <taxon>Eukaryota</taxon>
        <taxon>Fungi</taxon>
        <taxon>Dikarya</taxon>
        <taxon>Ascomycota</taxon>
        <taxon>Pezizomycotina</taxon>
        <taxon>Dothideomycetes</taxon>
        <taxon>Dothideomycetidae</taxon>
        <taxon>Cladosporiales</taxon>
        <taxon>Cladosporiaceae</taxon>
        <taxon>Cryoendolithus</taxon>
    </lineage>
</organism>
<evidence type="ECO:0000256" key="1">
    <source>
        <dbReference type="ARBA" id="ARBA00023002"/>
    </source>
</evidence>
<dbReference type="InterPro" id="IPR036291">
    <property type="entry name" value="NAD(P)-bd_dom_sf"/>
</dbReference>
<gene>
    <name evidence="2" type="ORF">B0A48_15094</name>
</gene>
<dbReference type="Pfam" id="PF00106">
    <property type="entry name" value="adh_short"/>
    <property type="match status" value="1"/>
</dbReference>
<dbReference type="PANTHER" id="PTHR43157:SF31">
    <property type="entry name" value="PHOSPHATIDYLINOSITOL-GLYCAN BIOSYNTHESIS CLASS F PROTEIN"/>
    <property type="match status" value="1"/>
</dbReference>
<dbReference type="STRING" id="1507870.A0A1V8SJC6"/>
<dbReference type="Proteomes" id="UP000192596">
    <property type="component" value="Unassembled WGS sequence"/>
</dbReference>
<keyword evidence="3" id="KW-1185">Reference proteome</keyword>
<comment type="caution">
    <text evidence="2">The sequence shown here is derived from an EMBL/GenBank/DDBJ whole genome shotgun (WGS) entry which is preliminary data.</text>
</comment>
<reference evidence="3" key="1">
    <citation type="submission" date="2017-03" db="EMBL/GenBank/DDBJ databases">
        <title>Genomes of endolithic fungi from Antarctica.</title>
        <authorList>
            <person name="Coleine C."/>
            <person name="Masonjones S."/>
            <person name="Stajich J.E."/>
        </authorList>
    </citation>
    <scope>NUCLEOTIDE SEQUENCE [LARGE SCALE GENOMIC DNA]</scope>
    <source>
        <strain evidence="3">CCFEE 5527</strain>
    </source>
</reference>
<evidence type="ECO:0000313" key="3">
    <source>
        <dbReference type="Proteomes" id="UP000192596"/>
    </source>
</evidence>
<dbReference type="PANTHER" id="PTHR43157">
    <property type="entry name" value="PHOSPHATIDYLINOSITOL-GLYCAN BIOSYNTHESIS CLASS F PROTEIN-RELATED"/>
    <property type="match status" value="1"/>
</dbReference>
<name>A0A1V8SJC6_9PEZI</name>
<protein>
    <submittedName>
        <fullName evidence="2">Uncharacterized protein</fullName>
    </submittedName>
</protein>
<dbReference type="OrthoDB" id="542013at2759"/>
<proteinExistence type="predicted"/>
<dbReference type="PRINTS" id="PR00081">
    <property type="entry name" value="GDHRDH"/>
</dbReference>
<dbReference type="InParanoid" id="A0A1V8SJC6"/>